<protein>
    <submittedName>
        <fullName evidence="1">Uncharacterized protein</fullName>
    </submittedName>
</protein>
<reference evidence="2" key="1">
    <citation type="submission" date="2020-07" db="EMBL/GenBank/DDBJ databases">
        <title>Complete genome sequencing of Coprobacter sp. strain 2CBH44.</title>
        <authorList>
            <person name="Sakamoto M."/>
            <person name="Murakami T."/>
            <person name="Mori H."/>
        </authorList>
    </citation>
    <scope>NUCLEOTIDE SEQUENCE [LARGE SCALE GENOMIC DNA]</scope>
    <source>
        <strain evidence="2">2CBH44</strain>
    </source>
</reference>
<accession>A0A7G1HSD0</accession>
<name>A0A7G1HSD0_9BACT</name>
<evidence type="ECO:0000313" key="2">
    <source>
        <dbReference type="Proteomes" id="UP000594042"/>
    </source>
</evidence>
<dbReference type="Proteomes" id="UP000594042">
    <property type="component" value="Chromosome"/>
</dbReference>
<organism evidence="1 2">
    <name type="scientific">Coprobacter secundus subsp. similis</name>
    <dbReference type="NCBI Taxonomy" id="2751153"/>
    <lineage>
        <taxon>Bacteria</taxon>
        <taxon>Pseudomonadati</taxon>
        <taxon>Bacteroidota</taxon>
        <taxon>Bacteroidia</taxon>
        <taxon>Bacteroidales</taxon>
        <taxon>Barnesiellaceae</taxon>
        <taxon>Coprobacter</taxon>
    </lineage>
</organism>
<proteinExistence type="predicted"/>
<dbReference type="KEGG" id="copr:Cop2CBH44_09920"/>
<dbReference type="RefSeq" id="WP_021931297.1">
    <property type="nucleotide sequence ID" value="NZ_AP023322.1"/>
</dbReference>
<sequence>MDRDITEVFENFIKEYRSLEDSSDAFFEALDADEILQDEYREWCDAMGYSEKKGFAGYYHEYIESQDSIWDSMFPNKEEYNDEFDKE</sequence>
<dbReference type="EMBL" id="AP023322">
    <property type="protein sequence ID" value="BCI62639.1"/>
    <property type="molecule type" value="Genomic_DNA"/>
</dbReference>
<dbReference type="AlphaFoldDB" id="A0A7G1HSD0"/>
<keyword evidence="2" id="KW-1185">Reference proteome</keyword>
<gene>
    <name evidence="1" type="ORF">Cop2CBH44_09920</name>
</gene>
<evidence type="ECO:0000313" key="1">
    <source>
        <dbReference type="EMBL" id="BCI62639.1"/>
    </source>
</evidence>